<protein>
    <submittedName>
        <fullName evidence="2">Nitrate/trimethylamine N-oxide reductase NapE/TorE</fullName>
    </submittedName>
</protein>
<gene>
    <name evidence="2" type="ORF">BFQ30_01250</name>
</gene>
<evidence type="ECO:0000256" key="1">
    <source>
        <dbReference type="SAM" id="Phobius"/>
    </source>
</evidence>
<dbReference type="EMBL" id="MDJC01000012">
    <property type="protein sequence ID" value="OEY77101.1"/>
    <property type="molecule type" value="Genomic_DNA"/>
</dbReference>
<dbReference type="Pfam" id="PF06796">
    <property type="entry name" value="NapE"/>
    <property type="match status" value="1"/>
</dbReference>
<accession>A0ABX3BRH9</accession>
<organism evidence="2 3">
    <name type="scientific">Haemophilus quentini</name>
    <dbReference type="NCBI Taxonomy" id="123834"/>
    <lineage>
        <taxon>Bacteria</taxon>
        <taxon>Pseudomonadati</taxon>
        <taxon>Pseudomonadota</taxon>
        <taxon>Gammaproteobacteria</taxon>
        <taxon>Pasteurellales</taxon>
        <taxon>Pasteurellaceae</taxon>
        <taxon>Haemophilus</taxon>
    </lineage>
</organism>
<keyword evidence="1" id="KW-1133">Transmembrane helix</keyword>
<evidence type="ECO:0000313" key="2">
    <source>
        <dbReference type="EMBL" id="OEY77101.1"/>
    </source>
</evidence>
<reference evidence="2 3" key="1">
    <citation type="submission" date="2016-08" db="EMBL/GenBank/DDBJ databases">
        <authorList>
            <person name="Eshaghi A."/>
            <person name="Soares D."/>
            <person name="Kus J."/>
            <person name="Richardson D."/>
            <person name="Li A."/>
            <person name="Patel S.N."/>
        </authorList>
    </citation>
    <scope>NUCLEOTIDE SEQUENCE [LARGE SCALE GENOMIC DNA]</scope>
    <source>
        <strain evidence="2 3">C860</strain>
    </source>
</reference>
<proteinExistence type="predicted"/>
<keyword evidence="1" id="KW-0812">Transmembrane</keyword>
<keyword evidence="3" id="KW-1185">Reference proteome</keyword>
<dbReference type="Proteomes" id="UP000175677">
    <property type="component" value="Unassembled WGS sequence"/>
</dbReference>
<dbReference type="RefSeq" id="WP_005640409.1">
    <property type="nucleotide sequence ID" value="NZ_MCII02000027.1"/>
</dbReference>
<feature type="transmembrane region" description="Helical" evidence="1">
    <location>
        <begin position="20"/>
        <end position="43"/>
    </location>
</feature>
<comment type="caution">
    <text evidence="2">The sequence shown here is derived from an EMBL/GenBank/DDBJ whole genome shotgun (WGS) entry which is preliminary data.</text>
</comment>
<name>A0ABX3BRH9_9PAST</name>
<evidence type="ECO:0000313" key="3">
    <source>
        <dbReference type="Proteomes" id="UP000175677"/>
    </source>
</evidence>
<dbReference type="InterPro" id="IPR010649">
    <property type="entry name" value="NapE_TorE"/>
</dbReference>
<sequence length="53" mass="5756">MDSLNHSSESTSEIGKLLLLLFVILPLGMAVSVGIYGFIVWFLQMFVIGLPSA</sequence>
<keyword evidence="1" id="KW-0472">Membrane</keyword>